<sequence>MFALIALKLLFGFLGLLLVVRLLGKKSMSEITPFDLIYTLVLGGILEESIYDDAVNTGHLLFAIGLWAIMIYLIEQFVQKNDKVNKWVKGEPAVLIRNSKLNVKEITKNHIEMEQLRAMLRQEQCFSLENAKHVILETAGQISVIAKSEEDKTMTLLLVDEGKIKNKVLQTNNLDDSWLRKKLQEEGYTNLKEIIYAEWSQEKGFYVITYADTESVSYKIDG</sequence>
<feature type="domain" description="YetF C-terminal" evidence="8">
    <location>
        <begin position="79"/>
        <end position="200"/>
    </location>
</feature>
<keyword evidence="5 7" id="KW-1133">Transmembrane helix</keyword>
<evidence type="ECO:0000256" key="6">
    <source>
        <dbReference type="ARBA" id="ARBA00023136"/>
    </source>
</evidence>
<organism evidence="10 11">
    <name type="scientific">Jeotgalibaca dankookensis</name>
    <dbReference type="NCBI Taxonomy" id="708126"/>
    <lineage>
        <taxon>Bacteria</taxon>
        <taxon>Bacillati</taxon>
        <taxon>Bacillota</taxon>
        <taxon>Bacilli</taxon>
        <taxon>Lactobacillales</taxon>
        <taxon>Carnobacteriaceae</taxon>
        <taxon>Jeotgalibaca</taxon>
    </lineage>
</organism>
<dbReference type="PANTHER" id="PTHR34582">
    <property type="entry name" value="UPF0702 TRANSMEMBRANE PROTEIN YCAP"/>
    <property type="match status" value="1"/>
</dbReference>
<evidence type="ECO:0008006" key="12">
    <source>
        <dbReference type="Google" id="ProtNLM"/>
    </source>
</evidence>
<dbReference type="Pfam" id="PF20730">
    <property type="entry name" value="YetF_N"/>
    <property type="match status" value="1"/>
</dbReference>
<feature type="domain" description="YetF-like N-terminal transmembrane" evidence="9">
    <location>
        <begin position="3"/>
        <end position="76"/>
    </location>
</feature>
<dbReference type="PANTHER" id="PTHR34582:SF5">
    <property type="entry name" value="UPF0702 TRANSMEMBRANE PROTEIN YETF"/>
    <property type="match status" value="1"/>
</dbReference>
<keyword evidence="6 7" id="KW-0472">Membrane</keyword>
<reference evidence="10 11" key="1">
    <citation type="journal article" date="2014" name="Int. J. Syst. Evol. Microbiol.">
        <title>Jeotgalibaca dankookensis gen. nov., sp. nov., a member of the family Carnobacteriaceae, isolated from seujeot (Korean traditional food).</title>
        <authorList>
            <person name="Lee D.G."/>
            <person name="Trujillo M.E."/>
            <person name="Kang H."/>
            <person name="Ahn T.Y."/>
        </authorList>
    </citation>
    <scope>NUCLEOTIDE SEQUENCE [LARGE SCALE GENOMIC DNA]</scope>
    <source>
        <strain evidence="10 11">EX-07</strain>
    </source>
</reference>
<comment type="subcellular location">
    <subcellularLocation>
        <location evidence="1">Cell membrane</location>
        <topology evidence="1">Multi-pass membrane protein</topology>
    </subcellularLocation>
</comment>
<dbReference type="InterPro" id="IPR023090">
    <property type="entry name" value="UPF0702_alpha/beta_dom_sf"/>
</dbReference>
<accession>A0A1S6IPZ0</accession>
<dbReference type="STRING" id="708126.BW727_101256"/>
<evidence type="ECO:0000256" key="3">
    <source>
        <dbReference type="ARBA" id="ARBA00022475"/>
    </source>
</evidence>
<evidence type="ECO:0000256" key="7">
    <source>
        <dbReference type="SAM" id="Phobius"/>
    </source>
</evidence>
<evidence type="ECO:0000313" key="10">
    <source>
        <dbReference type="EMBL" id="AQS53623.1"/>
    </source>
</evidence>
<name>A0A1S6IPZ0_9LACT</name>
<dbReference type="Gene3D" id="3.30.240.20">
    <property type="entry name" value="bsu07140 like domains"/>
    <property type="match status" value="2"/>
</dbReference>
<gene>
    <name evidence="10" type="ORF">BW727_101256</name>
</gene>
<keyword evidence="4 7" id="KW-0812">Transmembrane</keyword>
<evidence type="ECO:0000256" key="1">
    <source>
        <dbReference type="ARBA" id="ARBA00004651"/>
    </source>
</evidence>
<evidence type="ECO:0000256" key="2">
    <source>
        <dbReference type="ARBA" id="ARBA00006448"/>
    </source>
</evidence>
<proteinExistence type="inferred from homology"/>
<dbReference type="RefSeq" id="WP_062468791.1">
    <property type="nucleotide sequence ID" value="NZ_BBYN01000009.1"/>
</dbReference>
<dbReference type="Proteomes" id="UP000188993">
    <property type="component" value="Chromosome"/>
</dbReference>
<dbReference type="Pfam" id="PF04239">
    <property type="entry name" value="DUF421"/>
    <property type="match status" value="1"/>
</dbReference>
<feature type="transmembrane region" description="Helical" evidence="7">
    <location>
        <begin position="6"/>
        <end position="24"/>
    </location>
</feature>
<evidence type="ECO:0000256" key="4">
    <source>
        <dbReference type="ARBA" id="ARBA00022692"/>
    </source>
</evidence>
<keyword evidence="3" id="KW-1003">Cell membrane</keyword>
<evidence type="ECO:0000313" key="11">
    <source>
        <dbReference type="Proteomes" id="UP000188993"/>
    </source>
</evidence>
<comment type="similarity">
    <text evidence="2">Belongs to the UPF0702 family.</text>
</comment>
<dbReference type="GO" id="GO:0005886">
    <property type="term" value="C:plasma membrane"/>
    <property type="evidence" value="ECO:0007669"/>
    <property type="project" value="UniProtKB-SubCell"/>
</dbReference>
<evidence type="ECO:0000259" key="8">
    <source>
        <dbReference type="Pfam" id="PF04239"/>
    </source>
</evidence>
<evidence type="ECO:0000259" key="9">
    <source>
        <dbReference type="Pfam" id="PF20730"/>
    </source>
</evidence>
<dbReference type="InterPro" id="IPR048454">
    <property type="entry name" value="YetF_N"/>
</dbReference>
<evidence type="ECO:0000256" key="5">
    <source>
        <dbReference type="ARBA" id="ARBA00022989"/>
    </source>
</evidence>
<dbReference type="InterPro" id="IPR007353">
    <property type="entry name" value="DUF421"/>
</dbReference>
<keyword evidence="11" id="KW-1185">Reference proteome</keyword>
<dbReference type="KEGG" id="jda:BW727_101256"/>
<dbReference type="EMBL" id="CP019728">
    <property type="protein sequence ID" value="AQS53623.1"/>
    <property type="molecule type" value="Genomic_DNA"/>
</dbReference>
<dbReference type="AlphaFoldDB" id="A0A1S6IPZ0"/>
<protein>
    <recommendedName>
        <fullName evidence="12">DUF421 domain-containing protein</fullName>
    </recommendedName>
</protein>
<feature type="transmembrane region" description="Helical" evidence="7">
    <location>
        <begin position="57"/>
        <end position="74"/>
    </location>
</feature>